<evidence type="ECO:0000256" key="1">
    <source>
        <dbReference type="SAM" id="MobiDB-lite"/>
    </source>
</evidence>
<dbReference type="Proteomes" id="UP001302602">
    <property type="component" value="Unassembled WGS sequence"/>
</dbReference>
<reference evidence="2" key="1">
    <citation type="journal article" date="2023" name="Mol. Phylogenet. Evol.">
        <title>Genome-scale phylogeny and comparative genomics of the fungal order Sordariales.</title>
        <authorList>
            <person name="Hensen N."/>
            <person name="Bonometti L."/>
            <person name="Westerberg I."/>
            <person name="Brannstrom I.O."/>
            <person name="Guillou S."/>
            <person name="Cros-Aarteil S."/>
            <person name="Calhoun S."/>
            <person name="Haridas S."/>
            <person name="Kuo A."/>
            <person name="Mondo S."/>
            <person name="Pangilinan J."/>
            <person name="Riley R."/>
            <person name="LaButti K."/>
            <person name="Andreopoulos B."/>
            <person name="Lipzen A."/>
            <person name="Chen C."/>
            <person name="Yan M."/>
            <person name="Daum C."/>
            <person name="Ng V."/>
            <person name="Clum A."/>
            <person name="Steindorff A."/>
            <person name="Ohm R.A."/>
            <person name="Martin F."/>
            <person name="Silar P."/>
            <person name="Natvig D.O."/>
            <person name="Lalanne C."/>
            <person name="Gautier V."/>
            <person name="Ament-Velasquez S.L."/>
            <person name="Kruys A."/>
            <person name="Hutchinson M.I."/>
            <person name="Powell A.J."/>
            <person name="Barry K."/>
            <person name="Miller A.N."/>
            <person name="Grigoriev I.V."/>
            <person name="Debuchy R."/>
            <person name="Gladieux P."/>
            <person name="Hiltunen Thoren M."/>
            <person name="Johannesson H."/>
        </authorList>
    </citation>
    <scope>NUCLEOTIDE SEQUENCE</scope>
    <source>
        <strain evidence="2">CBS 731.68</strain>
    </source>
</reference>
<reference evidence="2" key="2">
    <citation type="submission" date="2023-05" db="EMBL/GenBank/DDBJ databases">
        <authorList>
            <consortium name="Lawrence Berkeley National Laboratory"/>
            <person name="Steindorff A."/>
            <person name="Hensen N."/>
            <person name="Bonometti L."/>
            <person name="Westerberg I."/>
            <person name="Brannstrom I.O."/>
            <person name="Guillou S."/>
            <person name="Cros-Aarteil S."/>
            <person name="Calhoun S."/>
            <person name="Haridas S."/>
            <person name="Kuo A."/>
            <person name="Mondo S."/>
            <person name="Pangilinan J."/>
            <person name="Riley R."/>
            <person name="Labutti K."/>
            <person name="Andreopoulos B."/>
            <person name="Lipzen A."/>
            <person name="Chen C."/>
            <person name="Yanf M."/>
            <person name="Daum C."/>
            <person name="Ng V."/>
            <person name="Clum A."/>
            <person name="Ohm R."/>
            <person name="Martin F."/>
            <person name="Silar P."/>
            <person name="Natvig D."/>
            <person name="Lalanne C."/>
            <person name="Gautier V."/>
            <person name="Ament-Velasquez S.L."/>
            <person name="Kruys A."/>
            <person name="Hutchinson M.I."/>
            <person name="Powell A.J."/>
            <person name="Barry K."/>
            <person name="Miller A.N."/>
            <person name="Grigoriev I.V."/>
            <person name="Debuchy R."/>
            <person name="Gladieux P."/>
            <person name="Thoren M.H."/>
            <person name="Johannesson H."/>
        </authorList>
    </citation>
    <scope>NUCLEOTIDE SEQUENCE</scope>
    <source>
        <strain evidence="2">CBS 731.68</strain>
    </source>
</reference>
<organism evidence="2 3">
    <name type="scientific">Parathielavia appendiculata</name>
    <dbReference type="NCBI Taxonomy" id="2587402"/>
    <lineage>
        <taxon>Eukaryota</taxon>
        <taxon>Fungi</taxon>
        <taxon>Dikarya</taxon>
        <taxon>Ascomycota</taxon>
        <taxon>Pezizomycotina</taxon>
        <taxon>Sordariomycetes</taxon>
        <taxon>Sordariomycetidae</taxon>
        <taxon>Sordariales</taxon>
        <taxon>Chaetomiaceae</taxon>
        <taxon>Parathielavia</taxon>
    </lineage>
</organism>
<feature type="compositionally biased region" description="Low complexity" evidence="1">
    <location>
        <begin position="295"/>
        <end position="308"/>
    </location>
</feature>
<feature type="region of interest" description="Disordered" evidence="1">
    <location>
        <begin position="227"/>
        <end position="317"/>
    </location>
</feature>
<proteinExistence type="predicted"/>
<comment type="caution">
    <text evidence="2">The sequence shown here is derived from an EMBL/GenBank/DDBJ whole genome shotgun (WGS) entry which is preliminary data.</text>
</comment>
<sequence length="340" mass="34864">MDQNLSVRRPQIPTQGTNARSQGPSLLKLIQLLKNTVEEMGPIRPDTEKRVESVPLTRPDRVWGKAIHFLSSPPTQHRLSSRVQNSTATSVCCLKILLPSTRNHLNNPNTIKMHSQTLLLSLAGVAAANLAGHHMAVRRELEARQTDDSFSACAEAMMSLVTDMPTPPAALTELSVTDPCSVTIPPSLESAYSSYMSEVSSWNAEHADEYSSALALCPDLPTITDSGDIAECTDSAGNSGSPTAGSSSDSDSGDAEETDSGSTSGSGSATRTGSGASAGATSTSGSSSGSGSGSSGSSNNNNNNNSNGGSSGKPSAAHRETGFVGAAVALAGFIGVVALL</sequence>
<feature type="compositionally biased region" description="Low complexity" evidence="1">
    <location>
        <begin position="260"/>
        <end position="287"/>
    </location>
</feature>
<name>A0AAN6U3G4_9PEZI</name>
<dbReference type="EMBL" id="MU853225">
    <property type="protein sequence ID" value="KAK4125614.1"/>
    <property type="molecule type" value="Genomic_DNA"/>
</dbReference>
<feature type="region of interest" description="Disordered" evidence="1">
    <location>
        <begin position="1"/>
        <end position="23"/>
    </location>
</feature>
<accession>A0AAN6U3G4</accession>
<evidence type="ECO:0000313" key="2">
    <source>
        <dbReference type="EMBL" id="KAK4125614.1"/>
    </source>
</evidence>
<dbReference type="AlphaFoldDB" id="A0AAN6U3G4"/>
<feature type="compositionally biased region" description="Low complexity" evidence="1">
    <location>
        <begin position="235"/>
        <end position="250"/>
    </location>
</feature>
<gene>
    <name evidence="2" type="ORF">N657DRAFT_631876</name>
</gene>
<dbReference type="RefSeq" id="XP_062649385.1">
    <property type="nucleotide sequence ID" value="XM_062791101.1"/>
</dbReference>
<protein>
    <submittedName>
        <fullName evidence="2">Uncharacterized protein</fullName>
    </submittedName>
</protein>
<evidence type="ECO:0000313" key="3">
    <source>
        <dbReference type="Proteomes" id="UP001302602"/>
    </source>
</evidence>
<dbReference type="GeneID" id="87827870"/>
<keyword evidence="3" id="KW-1185">Reference proteome</keyword>